<keyword evidence="2" id="KW-0808">Transferase</keyword>
<evidence type="ECO:0000256" key="1">
    <source>
        <dbReference type="ARBA" id="ARBA00024347"/>
    </source>
</evidence>
<dbReference type="GO" id="GO:0003950">
    <property type="term" value="F:NAD+ poly-ADP-ribosyltransferase activity"/>
    <property type="evidence" value="ECO:0007669"/>
    <property type="project" value="UniProtKB-UniRule"/>
</dbReference>
<gene>
    <name evidence="4" type="ORF">chiPu_0028484</name>
</gene>
<dbReference type="SUPFAM" id="SSF56399">
    <property type="entry name" value="ADP-ribosylation"/>
    <property type="match status" value="1"/>
</dbReference>
<comment type="caution">
    <text evidence="4">The sequence shown here is derived from an EMBL/GenBank/DDBJ whole genome shotgun (WGS) entry which is preliminary data.</text>
</comment>
<dbReference type="EC" id="2.4.2.-" evidence="2"/>
<dbReference type="Gene3D" id="3.90.228.10">
    <property type="match status" value="1"/>
</dbReference>
<dbReference type="EMBL" id="BEZZ01132431">
    <property type="protein sequence ID" value="GCC44685.1"/>
    <property type="molecule type" value="Genomic_DNA"/>
</dbReference>
<dbReference type="STRING" id="137246.A0A401TPX4"/>
<keyword evidence="5" id="KW-1185">Reference proteome</keyword>
<evidence type="ECO:0000256" key="2">
    <source>
        <dbReference type="RuleBase" id="RU362114"/>
    </source>
</evidence>
<proteinExistence type="inferred from homology"/>
<evidence type="ECO:0000313" key="4">
    <source>
        <dbReference type="EMBL" id="GCC44685.1"/>
    </source>
</evidence>
<reference evidence="4 5" key="1">
    <citation type="journal article" date="2018" name="Nat. Ecol. Evol.">
        <title>Shark genomes provide insights into elasmobranch evolution and the origin of vertebrates.</title>
        <authorList>
            <person name="Hara Y"/>
            <person name="Yamaguchi K"/>
            <person name="Onimaru K"/>
            <person name="Kadota M"/>
            <person name="Koyanagi M"/>
            <person name="Keeley SD"/>
            <person name="Tatsumi K"/>
            <person name="Tanaka K"/>
            <person name="Motone F"/>
            <person name="Kageyama Y"/>
            <person name="Nozu R"/>
            <person name="Adachi N"/>
            <person name="Nishimura O"/>
            <person name="Nakagawa R"/>
            <person name="Tanegashima C"/>
            <person name="Kiyatake I"/>
            <person name="Matsumoto R"/>
            <person name="Murakumo K"/>
            <person name="Nishida K"/>
            <person name="Terakita A"/>
            <person name="Kuratani S"/>
            <person name="Sato K"/>
            <person name="Hyodo S Kuraku.S."/>
        </authorList>
    </citation>
    <scope>NUCLEOTIDE SEQUENCE [LARGE SCALE GENOMIC DNA]</scope>
</reference>
<evidence type="ECO:0000313" key="5">
    <source>
        <dbReference type="Proteomes" id="UP000287033"/>
    </source>
</evidence>
<sequence length="45" mass="5196">MGPAEETGVSNPGGYTLNYNEFIVYDPRQVRLRYLLRVRFDFGSP</sequence>
<accession>A0A401TPX4</accession>
<dbReference type="Proteomes" id="UP000287033">
    <property type="component" value="Unassembled WGS sequence"/>
</dbReference>
<dbReference type="PROSITE" id="PS51059">
    <property type="entry name" value="PARP_CATALYTIC"/>
    <property type="match status" value="1"/>
</dbReference>
<organism evidence="4 5">
    <name type="scientific">Chiloscyllium punctatum</name>
    <name type="common">Brownbanded bambooshark</name>
    <name type="synonym">Hemiscyllium punctatum</name>
    <dbReference type="NCBI Taxonomy" id="137246"/>
    <lineage>
        <taxon>Eukaryota</taxon>
        <taxon>Metazoa</taxon>
        <taxon>Chordata</taxon>
        <taxon>Craniata</taxon>
        <taxon>Vertebrata</taxon>
        <taxon>Chondrichthyes</taxon>
        <taxon>Elasmobranchii</taxon>
        <taxon>Galeomorphii</taxon>
        <taxon>Galeoidea</taxon>
        <taxon>Orectolobiformes</taxon>
        <taxon>Hemiscylliidae</taxon>
        <taxon>Chiloscyllium</taxon>
    </lineage>
</organism>
<name>A0A401TPX4_CHIPU</name>
<feature type="domain" description="PARP catalytic" evidence="3">
    <location>
        <begin position="1"/>
        <end position="45"/>
    </location>
</feature>
<comment type="similarity">
    <text evidence="1">Belongs to the ARTD/PARP family.</text>
</comment>
<evidence type="ECO:0000259" key="3">
    <source>
        <dbReference type="PROSITE" id="PS51059"/>
    </source>
</evidence>
<keyword evidence="2" id="KW-0520">NAD</keyword>
<feature type="non-terminal residue" evidence="4">
    <location>
        <position position="45"/>
    </location>
</feature>
<dbReference type="AlphaFoldDB" id="A0A401TPX4"/>
<protein>
    <recommendedName>
        <fullName evidence="2">Poly [ADP-ribose] polymerase</fullName>
        <shortName evidence="2">PARP</shortName>
        <ecNumber evidence="2">2.4.2.-</ecNumber>
    </recommendedName>
</protein>
<keyword evidence="2" id="KW-0328">Glycosyltransferase</keyword>
<dbReference type="InterPro" id="IPR012317">
    <property type="entry name" value="Poly(ADP-ribose)pol_cat_dom"/>
</dbReference>
<dbReference type="Pfam" id="PF00644">
    <property type="entry name" value="PARP"/>
    <property type="match status" value="1"/>
</dbReference>